<proteinExistence type="predicted"/>
<dbReference type="Gene3D" id="2.60.40.10">
    <property type="entry name" value="Immunoglobulins"/>
    <property type="match status" value="1"/>
</dbReference>
<dbReference type="Proteomes" id="UP000647172">
    <property type="component" value="Unassembled WGS sequence"/>
</dbReference>
<accession>A0A919MJP5</accession>
<comment type="caution">
    <text evidence="2">The sequence shown here is derived from an EMBL/GenBank/DDBJ whole genome shotgun (WGS) entry which is preliminary data.</text>
</comment>
<sequence length="185" mass="18789">MPKNTRSPLSGGARRPASGRRMFWLSAATTVTVLGGGYAAGAAWAPAADAGSMVLNTVFLPTGHRPVAVAGDAGVTVAWRASEGAEDLPALTYVVMRHGDGGATEACVVTTTTCPDLGVPAGTWRYTVRPDLGRWQGRDGPPGIPVTVPAPAVQVIGERPGLLERAPAGRSAGDPRSGDRVPGAG</sequence>
<name>A0A919MJP5_9ACTN</name>
<reference evidence="2" key="1">
    <citation type="submission" date="2021-01" db="EMBL/GenBank/DDBJ databases">
        <title>Whole genome shotgun sequence of Actinoplanes nipponensis NBRC 14063.</title>
        <authorList>
            <person name="Komaki H."/>
            <person name="Tamura T."/>
        </authorList>
    </citation>
    <scope>NUCLEOTIDE SEQUENCE</scope>
    <source>
        <strain evidence="2">NBRC 14063</strain>
    </source>
</reference>
<organism evidence="2 3">
    <name type="scientific">Actinoplanes nipponensis</name>
    <dbReference type="NCBI Taxonomy" id="135950"/>
    <lineage>
        <taxon>Bacteria</taxon>
        <taxon>Bacillati</taxon>
        <taxon>Actinomycetota</taxon>
        <taxon>Actinomycetes</taxon>
        <taxon>Micromonosporales</taxon>
        <taxon>Micromonosporaceae</taxon>
        <taxon>Actinoplanes</taxon>
    </lineage>
</organism>
<evidence type="ECO:0000256" key="1">
    <source>
        <dbReference type="SAM" id="MobiDB-lite"/>
    </source>
</evidence>
<dbReference type="AlphaFoldDB" id="A0A919MJP5"/>
<evidence type="ECO:0000313" key="3">
    <source>
        <dbReference type="Proteomes" id="UP000647172"/>
    </source>
</evidence>
<feature type="region of interest" description="Disordered" evidence="1">
    <location>
        <begin position="157"/>
        <end position="185"/>
    </location>
</feature>
<dbReference type="InterPro" id="IPR013783">
    <property type="entry name" value="Ig-like_fold"/>
</dbReference>
<gene>
    <name evidence="2" type="ORF">Ani05nite_12100</name>
</gene>
<keyword evidence="3" id="KW-1185">Reference proteome</keyword>
<dbReference type="RefSeq" id="WP_203765860.1">
    <property type="nucleotide sequence ID" value="NZ_BOMQ01000016.1"/>
</dbReference>
<evidence type="ECO:0000313" key="2">
    <source>
        <dbReference type="EMBL" id="GIE47676.1"/>
    </source>
</evidence>
<dbReference type="EMBL" id="BOMQ01000016">
    <property type="protein sequence ID" value="GIE47676.1"/>
    <property type="molecule type" value="Genomic_DNA"/>
</dbReference>
<dbReference type="GO" id="GO:0005975">
    <property type="term" value="P:carbohydrate metabolic process"/>
    <property type="evidence" value="ECO:0007669"/>
    <property type="project" value="UniProtKB-ARBA"/>
</dbReference>
<protein>
    <submittedName>
        <fullName evidence="2">Uncharacterized protein</fullName>
    </submittedName>
</protein>